<dbReference type="Gene3D" id="3.60.120.10">
    <property type="entry name" value="Anthranilate synthase"/>
    <property type="match status" value="1"/>
</dbReference>
<evidence type="ECO:0000256" key="2">
    <source>
        <dbReference type="ARBA" id="ARBA00005297"/>
    </source>
</evidence>
<reference evidence="8 9" key="1">
    <citation type="submission" date="2016-03" db="EMBL/GenBank/DDBJ databases">
        <title>Pediococcus and Lactobacillus from brewery environment - whole genome sequencing and assembly.</title>
        <authorList>
            <person name="Behr J."/>
            <person name="Geissler A.J."/>
            <person name="Vogel R.F."/>
        </authorList>
    </citation>
    <scope>NUCLEOTIDE SEQUENCE [LARGE SCALE GENOMIC DNA]</scope>
    <source>
        <strain evidence="8 9">TMW 1.1995</strain>
    </source>
</reference>
<feature type="region of interest" description="Disordered" evidence="6">
    <location>
        <begin position="242"/>
        <end position="267"/>
    </location>
</feature>
<dbReference type="Pfam" id="PF00425">
    <property type="entry name" value="Chorismate_bind"/>
    <property type="match status" value="1"/>
</dbReference>
<dbReference type="KEGG" id="lpd:AYR62_00635"/>
<keyword evidence="4" id="KW-0413">Isomerase</keyword>
<evidence type="ECO:0000313" key="8">
    <source>
        <dbReference type="EMBL" id="ANZ66095.1"/>
    </source>
</evidence>
<proteinExistence type="inferred from homology"/>
<comment type="catalytic activity">
    <reaction evidence="1">
        <text>chorismate = isochorismate</text>
        <dbReference type="Rhea" id="RHEA:18985"/>
        <dbReference type="ChEBI" id="CHEBI:29748"/>
        <dbReference type="ChEBI" id="CHEBI:29780"/>
        <dbReference type="EC" id="5.4.4.2"/>
    </reaction>
</comment>
<gene>
    <name evidence="8" type="ORF">AYR63_02315</name>
</gene>
<dbReference type="EMBL" id="CP014924">
    <property type="protein sequence ID" value="ANZ66095.1"/>
    <property type="molecule type" value="Genomic_DNA"/>
</dbReference>
<dbReference type="Proteomes" id="UP000093267">
    <property type="component" value="Chromosome"/>
</dbReference>
<organism evidence="8 9">
    <name type="scientific">Secundilactobacillus paracollinoides</name>
    <dbReference type="NCBI Taxonomy" id="240427"/>
    <lineage>
        <taxon>Bacteria</taxon>
        <taxon>Bacillati</taxon>
        <taxon>Bacillota</taxon>
        <taxon>Bacilli</taxon>
        <taxon>Lactobacillales</taxon>
        <taxon>Lactobacillaceae</taxon>
        <taxon>Secundilactobacillus</taxon>
    </lineage>
</organism>
<dbReference type="InterPro" id="IPR004561">
    <property type="entry name" value="IsoChor_synthase"/>
</dbReference>
<dbReference type="GO" id="GO:0008909">
    <property type="term" value="F:isochorismate synthase activity"/>
    <property type="evidence" value="ECO:0007669"/>
    <property type="project" value="UniProtKB-EC"/>
</dbReference>
<dbReference type="AlphaFoldDB" id="A0A1B2IVM3"/>
<comment type="similarity">
    <text evidence="2">Belongs to the isochorismate synthase family.</text>
</comment>
<dbReference type="NCBIfam" id="TIGR00543">
    <property type="entry name" value="isochor_syn"/>
    <property type="match status" value="1"/>
</dbReference>
<dbReference type="STRING" id="240427.AYR62_00635"/>
<dbReference type="InterPro" id="IPR005801">
    <property type="entry name" value="ADC_synthase"/>
</dbReference>
<keyword evidence="9" id="KW-1185">Reference proteome</keyword>
<dbReference type="PANTHER" id="PTHR42839">
    <property type="entry name" value="ISOCHORISMATE SYNTHASE ENTC"/>
    <property type="match status" value="1"/>
</dbReference>
<evidence type="ECO:0000259" key="7">
    <source>
        <dbReference type="Pfam" id="PF00425"/>
    </source>
</evidence>
<evidence type="ECO:0000313" key="9">
    <source>
        <dbReference type="Proteomes" id="UP000093267"/>
    </source>
</evidence>
<accession>A0A1B2IVM3</accession>
<protein>
    <recommendedName>
        <fullName evidence="3">isochorismate synthase</fullName>
        <ecNumber evidence="3">5.4.4.2</ecNumber>
    </recommendedName>
    <alternativeName>
        <fullName evidence="5">Isochorismate mutase</fullName>
    </alternativeName>
</protein>
<evidence type="ECO:0000256" key="4">
    <source>
        <dbReference type="ARBA" id="ARBA00023235"/>
    </source>
</evidence>
<feature type="domain" description="Chorismate-utilising enzyme C-terminal" evidence="7">
    <location>
        <begin position="155"/>
        <end position="408"/>
    </location>
</feature>
<evidence type="ECO:0000256" key="6">
    <source>
        <dbReference type="SAM" id="MobiDB-lite"/>
    </source>
</evidence>
<dbReference type="RefSeq" id="WP_083215447.1">
    <property type="nucleotide sequence ID" value="NZ_CP014915.1"/>
</dbReference>
<dbReference type="SUPFAM" id="SSF56322">
    <property type="entry name" value="ADC synthase"/>
    <property type="match status" value="1"/>
</dbReference>
<evidence type="ECO:0000256" key="1">
    <source>
        <dbReference type="ARBA" id="ARBA00000799"/>
    </source>
</evidence>
<dbReference type="PANTHER" id="PTHR42839:SF2">
    <property type="entry name" value="ISOCHORISMATE SYNTHASE ENTC"/>
    <property type="match status" value="1"/>
</dbReference>
<sequence>MYVLKTQRDLKLNVAQIAAVASTHETRFFFENSQQTTQYFGWQPLTSTTGSFDRVQAWFTQLTIEGDTEMAAILGGFPFEQEPSDETGALSNGFFFLPAVMVQRQADGRFCISVIQETAATAEQMLKETLHQLDTADVLLPAQYHMSTETAVAADAWAAGVQETVAEIKRDRTLKKVVLARQLRVTADRRFAPERVWLNARQQNPEAYHVLLKVNGTAFISNTPERLIKFDHDQFQTAAVAGTAPRGTTKEQDDQLATQLQRDDKNQREHRYVVDTIAATLRTQQAVVEYDTTPQILKNKNVQHLYTPITGTLASNWSPFTLLAALHPTPALGGVPRNQALRVIGQVEHEPRGLFGAPIGYLTFHQTGEFVVGIRSAVLRQASATLFAGAGIVSESVAETELAETQLKFKPMLQTLFGEDEK</sequence>
<name>A0A1B2IVM3_9LACO</name>
<dbReference type="OrthoDB" id="9803598at2"/>
<evidence type="ECO:0000256" key="3">
    <source>
        <dbReference type="ARBA" id="ARBA00012824"/>
    </source>
</evidence>
<dbReference type="EC" id="5.4.4.2" evidence="3"/>
<dbReference type="InterPro" id="IPR015890">
    <property type="entry name" value="Chorismate_C"/>
</dbReference>
<evidence type="ECO:0000256" key="5">
    <source>
        <dbReference type="ARBA" id="ARBA00041564"/>
    </source>
</evidence>